<accession>A0A0Q3JW23</accession>
<evidence type="ECO:0000313" key="4">
    <source>
        <dbReference type="EnsemblPlants" id="KQK02665"/>
    </source>
</evidence>
<dbReference type="InterPro" id="IPR037491">
    <property type="entry name" value="LTI78/LTI65"/>
</dbReference>
<dbReference type="AlphaFoldDB" id="A0A0Q3JW23"/>
<proteinExistence type="predicted"/>
<evidence type="ECO:0000259" key="2">
    <source>
        <dbReference type="Pfam" id="PF23399"/>
    </source>
</evidence>
<dbReference type="ExpressionAtlas" id="A0A0Q3JW23">
    <property type="expression patterns" value="baseline"/>
</dbReference>
<gene>
    <name evidence="3" type="ORF">BRADI_2g02950v3</name>
</gene>
<keyword evidence="5" id="KW-1185">Reference proteome</keyword>
<dbReference type="PANTHER" id="PTHR33836">
    <property type="entry name" value="LOW-TEMPERATURE-INDUCED 65 KDA PROTEIN-RELATED"/>
    <property type="match status" value="1"/>
</dbReference>
<sequence length="272" mass="31121">MHLLHHKKKPAHEEMMMWTPRIGPSLDDNYGTGPSLQNAEEHLGTPSTALHPPSFAELADEPEVYVEASSRQNTPAPSPNARQEQPYFKVSSRFESEMKEANEMLMESKQLRVKTSKQKTVTFAPILECGSENENKGWSNQEMSEVATDIFRNAFATIYQAALQMVSRIQDTMVSYNIDRRHMVKKLISVYRYLMLKLEPGEDDKVLAEAITEAVLNLLDAWSENVERPLMQRAKEISSWFQQEGREELPPIPLSTHPSAYEDAEEFYSLEN</sequence>
<dbReference type="EnsemblPlants" id="KQK02665">
    <property type="protein sequence ID" value="KQK02665"/>
    <property type="gene ID" value="BRADI_2g02950v3"/>
</dbReference>
<dbReference type="Proteomes" id="UP000008810">
    <property type="component" value="Chromosome 2"/>
</dbReference>
<dbReference type="InterPro" id="IPR057059">
    <property type="entry name" value="LTI65/LTI78_PGEED"/>
</dbReference>
<feature type="region of interest" description="Disordered" evidence="1">
    <location>
        <begin position="26"/>
        <end position="47"/>
    </location>
</feature>
<dbReference type="PANTHER" id="PTHR33836:SF18">
    <property type="entry name" value="OS01G0144300 PROTEIN"/>
    <property type="match status" value="1"/>
</dbReference>
<protein>
    <recommendedName>
        <fullName evidence="2">LTI65/LTI78 PGEED repeat domain-containing protein</fullName>
    </recommendedName>
</protein>
<reference evidence="4" key="3">
    <citation type="submission" date="2018-08" db="UniProtKB">
        <authorList>
            <consortium name="EnsemblPlants"/>
        </authorList>
    </citation>
    <scope>IDENTIFICATION</scope>
    <source>
        <strain evidence="4">cv. Bd21</strain>
    </source>
</reference>
<dbReference type="GO" id="GO:0006950">
    <property type="term" value="P:response to stress"/>
    <property type="evidence" value="ECO:0000318"/>
    <property type="project" value="GO_Central"/>
</dbReference>
<organism evidence="3">
    <name type="scientific">Brachypodium distachyon</name>
    <name type="common">Purple false brome</name>
    <name type="synonym">Trachynia distachya</name>
    <dbReference type="NCBI Taxonomy" id="15368"/>
    <lineage>
        <taxon>Eukaryota</taxon>
        <taxon>Viridiplantae</taxon>
        <taxon>Streptophyta</taxon>
        <taxon>Embryophyta</taxon>
        <taxon>Tracheophyta</taxon>
        <taxon>Spermatophyta</taxon>
        <taxon>Magnoliopsida</taxon>
        <taxon>Liliopsida</taxon>
        <taxon>Poales</taxon>
        <taxon>Poaceae</taxon>
        <taxon>BOP clade</taxon>
        <taxon>Pooideae</taxon>
        <taxon>Stipodae</taxon>
        <taxon>Brachypodieae</taxon>
        <taxon>Brachypodium</taxon>
    </lineage>
</organism>
<dbReference type="InParanoid" id="A0A0Q3JW23"/>
<evidence type="ECO:0000313" key="3">
    <source>
        <dbReference type="EMBL" id="KQK02665.2"/>
    </source>
</evidence>
<reference evidence="3 4" key="1">
    <citation type="journal article" date="2010" name="Nature">
        <title>Genome sequencing and analysis of the model grass Brachypodium distachyon.</title>
        <authorList>
            <consortium name="International Brachypodium Initiative"/>
        </authorList>
    </citation>
    <scope>NUCLEOTIDE SEQUENCE [LARGE SCALE GENOMIC DNA]</scope>
    <source>
        <strain evidence="3 4">Bd21</strain>
    </source>
</reference>
<name>A0A0Q3JW23_BRADI</name>
<dbReference type="OrthoDB" id="670168at2759"/>
<evidence type="ECO:0000313" key="5">
    <source>
        <dbReference type="Proteomes" id="UP000008810"/>
    </source>
</evidence>
<dbReference type="GO" id="GO:0009737">
    <property type="term" value="P:response to abscisic acid"/>
    <property type="evidence" value="ECO:0007669"/>
    <property type="project" value="InterPro"/>
</dbReference>
<feature type="domain" description="LTI65/LTI78 PGEED repeat" evidence="2">
    <location>
        <begin position="186"/>
        <end position="215"/>
    </location>
</feature>
<dbReference type="Pfam" id="PF23399">
    <property type="entry name" value="LTI65_PGEED"/>
    <property type="match status" value="1"/>
</dbReference>
<reference evidence="3" key="2">
    <citation type="submission" date="2017-06" db="EMBL/GenBank/DDBJ databases">
        <title>WGS assembly of Brachypodium distachyon.</title>
        <authorList>
            <consortium name="The International Brachypodium Initiative"/>
            <person name="Lucas S."/>
            <person name="Harmon-Smith M."/>
            <person name="Lail K."/>
            <person name="Tice H."/>
            <person name="Grimwood J."/>
            <person name="Bruce D."/>
            <person name="Barry K."/>
            <person name="Shu S."/>
            <person name="Lindquist E."/>
            <person name="Wang M."/>
            <person name="Pitluck S."/>
            <person name="Vogel J.P."/>
            <person name="Garvin D.F."/>
            <person name="Mockler T.C."/>
            <person name="Schmutz J."/>
            <person name="Rokhsar D."/>
            <person name="Bevan M.W."/>
        </authorList>
    </citation>
    <scope>NUCLEOTIDE SEQUENCE</scope>
    <source>
        <strain evidence="3">Bd21</strain>
    </source>
</reference>
<dbReference type="EMBL" id="CM000881">
    <property type="protein sequence ID" value="KQK02665.2"/>
    <property type="molecule type" value="Genomic_DNA"/>
</dbReference>
<dbReference type="Gramene" id="KQK02665">
    <property type="protein sequence ID" value="KQK02665"/>
    <property type="gene ID" value="BRADI_2g02950v3"/>
</dbReference>
<evidence type="ECO:0000256" key="1">
    <source>
        <dbReference type="SAM" id="MobiDB-lite"/>
    </source>
</evidence>